<feature type="compositionally biased region" description="Polar residues" evidence="1">
    <location>
        <begin position="141"/>
        <end position="151"/>
    </location>
</feature>
<evidence type="ECO:0000256" key="1">
    <source>
        <dbReference type="SAM" id="MobiDB-lite"/>
    </source>
</evidence>
<name>A0A319DTY4_9EURO</name>
<gene>
    <name evidence="2" type="ORF">BO71DRAFT_173128</name>
</gene>
<dbReference type="EMBL" id="KZ825800">
    <property type="protein sequence ID" value="PYH99714.1"/>
    <property type="molecule type" value="Genomic_DNA"/>
</dbReference>
<dbReference type="VEuPathDB" id="FungiDB:BO71DRAFT_173128"/>
<feature type="compositionally biased region" description="Basic and acidic residues" evidence="1">
    <location>
        <begin position="125"/>
        <end position="140"/>
    </location>
</feature>
<reference evidence="2 3" key="1">
    <citation type="submission" date="2018-02" db="EMBL/GenBank/DDBJ databases">
        <title>The genomes of Aspergillus section Nigri reveals drivers in fungal speciation.</title>
        <authorList>
            <consortium name="DOE Joint Genome Institute"/>
            <person name="Vesth T.C."/>
            <person name="Nybo J."/>
            <person name="Theobald S."/>
            <person name="Brandl J."/>
            <person name="Frisvad J.C."/>
            <person name="Nielsen K.F."/>
            <person name="Lyhne E.K."/>
            <person name="Kogle M.E."/>
            <person name="Kuo A."/>
            <person name="Riley R."/>
            <person name="Clum A."/>
            <person name="Nolan M."/>
            <person name="Lipzen A."/>
            <person name="Salamov A."/>
            <person name="Henrissat B."/>
            <person name="Wiebenga A."/>
            <person name="De vries R.P."/>
            <person name="Grigoriev I.V."/>
            <person name="Mortensen U.H."/>
            <person name="Andersen M.R."/>
            <person name="Baker S.E."/>
        </authorList>
    </citation>
    <scope>NUCLEOTIDE SEQUENCE [LARGE SCALE GENOMIC DNA]</scope>
    <source>
        <strain evidence="2 3">CBS 707.79</strain>
    </source>
</reference>
<feature type="compositionally biased region" description="Basic and acidic residues" evidence="1">
    <location>
        <begin position="102"/>
        <end position="112"/>
    </location>
</feature>
<proteinExistence type="predicted"/>
<feature type="region of interest" description="Disordered" evidence="1">
    <location>
        <begin position="71"/>
        <end position="151"/>
    </location>
</feature>
<accession>A0A319DTY4</accession>
<feature type="compositionally biased region" description="Low complexity" evidence="1">
    <location>
        <begin position="42"/>
        <end position="55"/>
    </location>
</feature>
<dbReference type="Proteomes" id="UP000247810">
    <property type="component" value="Unassembled WGS sequence"/>
</dbReference>
<protein>
    <submittedName>
        <fullName evidence="2">Uncharacterized protein</fullName>
    </submittedName>
</protein>
<feature type="compositionally biased region" description="Basic residues" evidence="1">
    <location>
        <begin position="91"/>
        <end position="101"/>
    </location>
</feature>
<evidence type="ECO:0000313" key="3">
    <source>
        <dbReference type="Proteomes" id="UP000247810"/>
    </source>
</evidence>
<dbReference type="AlphaFoldDB" id="A0A319DTY4"/>
<feature type="region of interest" description="Disordered" evidence="1">
    <location>
        <begin position="34"/>
        <end position="55"/>
    </location>
</feature>
<evidence type="ECO:0000313" key="2">
    <source>
        <dbReference type="EMBL" id="PYH99714.1"/>
    </source>
</evidence>
<feature type="compositionally biased region" description="Basic and acidic residues" evidence="1">
    <location>
        <begin position="73"/>
        <end position="85"/>
    </location>
</feature>
<keyword evidence="3" id="KW-1185">Reference proteome</keyword>
<organism evidence="2 3">
    <name type="scientific">Aspergillus ellipticus CBS 707.79</name>
    <dbReference type="NCBI Taxonomy" id="1448320"/>
    <lineage>
        <taxon>Eukaryota</taxon>
        <taxon>Fungi</taxon>
        <taxon>Dikarya</taxon>
        <taxon>Ascomycota</taxon>
        <taxon>Pezizomycotina</taxon>
        <taxon>Eurotiomycetes</taxon>
        <taxon>Eurotiomycetidae</taxon>
        <taxon>Eurotiales</taxon>
        <taxon>Aspergillaceae</taxon>
        <taxon>Aspergillus</taxon>
        <taxon>Aspergillus subgen. Circumdati</taxon>
    </lineage>
</organism>
<sequence>MMIELTTCVVSGRRSCTRAYAFTSRPTGPAWTIWRRRDPDPDAGTTGAPAPPAGWAAIGVCFPSDDWLAGWPADDRRAQRQRQPESIRFGWHARRGQQPRRRGMDGRAEEVPGRSNRSDSMASARDGDKYEESSIREKSRSLSASASHKQR</sequence>